<evidence type="ECO:0000313" key="10">
    <source>
        <dbReference type="EMBL" id="KAF2298764.1"/>
    </source>
</evidence>
<keyword evidence="3" id="KW-0808">Transferase</keyword>
<evidence type="ECO:0000256" key="3">
    <source>
        <dbReference type="ARBA" id="ARBA00022679"/>
    </source>
</evidence>
<evidence type="ECO:0000259" key="8">
    <source>
        <dbReference type="Pfam" id="PF08488"/>
    </source>
</evidence>
<evidence type="ECO:0000256" key="2">
    <source>
        <dbReference type="ARBA" id="ARBA00022527"/>
    </source>
</evidence>
<sequence length="283" mass="30917">MAVKLVLFILLLAWLIKASSPTSSSMSKPECQDMCGNVVIPYPFGIGAGCYMDPFEVFCDESSLPHKPYIGSINLELLEVSLEGTVRVNNSVLSSNCQDKAPTADVSLSGSPFSFSDTRNWFTALGCGNLALIHSQDMVIGGCVSICNKTVKKRSCNGINCCQITIPPDLKFINATFIRISASQDHKECKVAFMVDKEWFQSSLIDRYRVLDYVPVVLEWGISDGTCIDWSQRNSTGGYSTDLCGTSAYCSNKIGIYYGCSCYEGYEGNPYLSCQGNSSAKLI</sequence>
<evidence type="ECO:0008006" key="12">
    <source>
        <dbReference type="Google" id="ProtNLM"/>
    </source>
</evidence>
<keyword evidence="2" id="KW-0418">Kinase</keyword>
<comment type="caution">
    <text evidence="10">The sequence shown here is derived from an EMBL/GenBank/DDBJ whole genome shotgun (WGS) entry which is preliminary data.</text>
</comment>
<feature type="domain" description="Wall-associated receptor kinase" evidence="8">
    <location>
        <begin position="154"/>
        <end position="222"/>
    </location>
</feature>
<dbReference type="AlphaFoldDB" id="A0A6A6LCM8"/>
<accession>A0A6A6LCM8</accession>
<dbReference type="GO" id="GO:0030247">
    <property type="term" value="F:polysaccharide binding"/>
    <property type="evidence" value="ECO:0007669"/>
    <property type="project" value="InterPro"/>
</dbReference>
<organism evidence="10 11">
    <name type="scientific">Hevea brasiliensis</name>
    <name type="common">Para rubber tree</name>
    <name type="synonym">Siphonia brasiliensis</name>
    <dbReference type="NCBI Taxonomy" id="3981"/>
    <lineage>
        <taxon>Eukaryota</taxon>
        <taxon>Viridiplantae</taxon>
        <taxon>Streptophyta</taxon>
        <taxon>Embryophyta</taxon>
        <taxon>Tracheophyta</taxon>
        <taxon>Spermatophyta</taxon>
        <taxon>Magnoliopsida</taxon>
        <taxon>eudicotyledons</taxon>
        <taxon>Gunneridae</taxon>
        <taxon>Pentapetalae</taxon>
        <taxon>rosids</taxon>
        <taxon>fabids</taxon>
        <taxon>Malpighiales</taxon>
        <taxon>Euphorbiaceae</taxon>
        <taxon>Crotonoideae</taxon>
        <taxon>Micrandreae</taxon>
        <taxon>Hevea</taxon>
    </lineage>
</organism>
<evidence type="ECO:0000259" key="9">
    <source>
        <dbReference type="Pfam" id="PF13947"/>
    </source>
</evidence>
<dbReference type="Pfam" id="PF08488">
    <property type="entry name" value="WAK"/>
    <property type="match status" value="1"/>
</dbReference>
<dbReference type="EMBL" id="JAAGAX010000011">
    <property type="protein sequence ID" value="KAF2298764.1"/>
    <property type="molecule type" value="Genomic_DNA"/>
</dbReference>
<evidence type="ECO:0000256" key="5">
    <source>
        <dbReference type="ARBA" id="ARBA00023157"/>
    </source>
</evidence>
<dbReference type="PANTHER" id="PTHR33491">
    <property type="entry name" value="OSJNBA0016N04.9 PROTEIN"/>
    <property type="match status" value="1"/>
</dbReference>
<gene>
    <name evidence="10" type="ORF">GH714_026826</name>
</gene>
<keyword evidence="4 7" id="KW-0732">Signal</keyword>
<protein>
    <recommendedName>
        <fullName evidence="12">Wall-associated receptor kinase galacturonan-binding domain-containing protein</fullName>
    </recommendedName>
</protein>
<dbReference type="GO" id="GO:0016020">
    <property type="term" value="C:membrane"/>
    <property type="evidence" value="ECO:0007669"/>
    <property type="project" value="UniProtKB-SubCell"/>
</dbReference>
<feature type="domain" description="Wall-associated receptor kinase galacturonan-binding" evidence="9">
    <location>
        <begin position="31"/>
        <end position="89"/>
    </location>
</feature>
<dbReference type="InterPro" id="IPR025287">
    <property type="entry name" value="WAK_GUB"/>
</dbReference>
<keyword evidence="2" id="KW-0723">Serine/threonine-protein kinase</keyword>
<evidence type="ECO:0000256" key="7">
    <source>
        <dbReference type="SAM" id="SignalP"/>
    </source>
</evidence>
<dbReference type="Pfam" id="PF13947">
    <property type="entry name" value="GUB_WAK_bind"/>
    <property type="match status" value="1"/>
</dbReference>
<dbReference type="InterPro" id="IPR013695">
    <property type="entry name" value="WAK"/>
</dbReference>
<evidence type="ECO:0000256" key="4">
    <source>
        <dbReference type="ARBA" id="ARBA00022729"/>
    </source>
</evidence>
<dbReference type="GO" id="GO:0004674">
    <property type="term" value="F:protein serine/threonine kinase activity"/>
    <property type="evidence" value="ECO:0007669"/>
    <property type="project" value="UniProtKB-KW"/>
</dbReference>
<dbReference type="Proteomes" id="UP000467840">
    <property type="component" value="Chromosome 1"/>
</dbReference>
<reference evidence="10 11" key="1">
    <citation type="journal article" date="2020" name="Mol. Plant">
        <title>The Chromosome-Based Rubber Tree Genome Provides New Insights into Spurge Genome Evolution and Rubber Biosynthesis.</title>
        <authorList>
            <person name="Liu J."/>
            <person name="Shi C."/>
            <person name="Shi C.C."/>
            <person name="Li W."/>
            <person name="Zhang Q.J."/>
            <person name="Zhang Y."/>
            <person name="Li K."/>
            <person name="Lu H.F."/>
            <person name="Shi C."/>
            <person name="Zhu S.T."/>
            <person name="Xiao Z.Y."/>
            <person name="Nan H."/>
            <person name="Yue Y."/>
            <person name="Zhu X.G."/>
            <person name="Wu Y."/>
            <person name="Hong X.N."/>
            <person name="Fan G.Y."/>
            <person name="Tong Y."/>
            <person name="Zhang D."/>
            <person name="Mao C.L."/>
            <person name="Liu Y.L."/>
            <person name="Hao S.J."/>
            <person name="Liu W.Q."/>
            <person name="Lv M.Q."/>
            <person name="Zhang H.B."/>
            <person name="Liu Y."/>
            <person name="Hu-Tang G.R."/>
            <person name="Wang J.P."/>
            <person name="Wang J.H."/>
            <person name="Sun Y.H."/>
            <person name="Ni S.B."/>
            <person name="Chen W.B."/>
            <person name="Zhang X.C."/>
            <person name="Jiao Y.N."/>
            <person name="Eichler E.E."/>
            <person name="Li G.H."/>
            <person name="Liu X."/>
            <person name="Gao L.Z."/>
        </authorList>
    </citation>
    <scope>NUCLEOTIDE SEQUENCE [LARGE SCALE GENOMIC DNA]</scope>
    <source>
        <strain evidence="11">cv. GT1</strain>
        <tissue evidence="10">Leaf</tissue>
    </source>
</reference>
<keyword evidence="6" id="KW-0325">Glycoprotein</keyword>
<proteinExistence type="predicted"/>
<evidence type="ECO:0000313" key="11">
    <source>
        <dbReference type="Proteomes" id="UP000467840"/>
    </source>
</evidence>
<name>A0A6A6LCM8_HEVBR</name>
<keyword evidence="5" id="KW-1015">Disulfide bond</keyword>
<feature type="signal peptide" evidence="7">
    <location>
        <begin position="1"/>
        <end position="18"/>
    </location>
</feature>
<keyword evidence="11" id="KW-1185">Reference proteome</keyword>
<comment type="subcellular location">
    <subcellularLocation>
        <location evidence="1">Membrane</location>
        <topology evidence="1">Single-pass type I membrane protein</topology>
    </subcellularLocation>
</comment>
<evidence type="ECO:0000256" key="1">
    <source>
        <dbReference type="ARBA" id="ARBA00004479"/>
    </source>
</evidence>
<evidence type="ECO:0000256" key="6">
    <source>
        <dbReference type="ARBA" id="ARBA00023180"/>
    </source>
</evidence>
<feature type="chain" id="PRO_5025535229" description="Wall-associated receptor kinase galacturonan-binding domain-containing protein" evidence="7">
    <location>
        <begin position="19"/>
        <end position="283"/>
    </location>
</feature>